<accession>A0ABX6EWS9</accession>
<keyword evidence="1" id="KW-0812">Transmembrane</keyword>
<dbReference type="EMBL" id="CP015058">
    <property type="protein sequence ID" value="QGN16661.1"/>
    <property type="molecule type" value="Genomic_DNA"/>
</dbReference>
<dbReference type="Proteomes" id="UP000422736">
    <property type="component" value="Chromosome 5"/>
</dbReference>
<evidence type="ECO:0000313" key="2">
    <source>
        <dbReference type="EMBL" id="QGN16661.1"/>
    </source>
</evidence>
<organism evidence="2 3">
    <name type="scientific">Kluyveromyces marxianus</name>
    <name type="common">Yeast</name>
    <name type="synonym">Candida kefyr</name>
    <dbReference type="NCBI Taxonomy" id="4911"/>
    <lineage>
        <taxon>Eukaryota</taxon>
        <taxon>Fungi</taxon>
        <taxon>Dikarya</taxon>
        <taxon>Ascomycota</taxon>
        <taxon>Saccharomycotina</taxon>
        <taxon>Saccharomycetes</taxon>
        <taxon>Saccharomycetales</taxon>
        <taxon>Saccharomycetaceae</taxon>
        <taxon>Kluyveromyces</taxon>
    </lineage>
</organism>
<evidence type="ECO:0000256" key="1">
    <source>
        <dbReference type="SAM" id="Phobius"/>
    </source>
</evidence>
<proteinExistence type="predicted"/>
<name>A0ABX6EWS9_KLUMA</name>
<feature type="transmembrane region" description="Helical" evidence="1">
    <location>
        <begin position="40"/>
        <end position="64"/>
    </location>
</feature>
<reference evidence="2 3" key="1">
    <citation type="submission" date="2016-03" db="EMBL/GenBank/DDBJ databases">
        <title>How can Kluyveromyces marxianus grow so fast - potential evolutionary course in Saccharomyces Complex revealed by comparative genomics.</title>
        <authorList>
            <person name="Mo W."/>
            <person name="Lu W."/>
            <person name="Yang X."/>
            <person name="Qi J."/>
            <person name="Lv H."/>
        </authorList>
    </citation>
    <scope>NUCLEOTIDE SEQUENCE [LARGE SCALE GENOMIC DNA]</scope>
    <source>
        <strain evidence="2 3">FIM1</strain>
    </source>
</reference>
<feature type="transmembrane region" description="Helical" evidence="1">
    <location>
        <begin position="12"/>
        <end position="33"/>
    </location>
</feature>
<keyword evidence="1" id="KW-1133">Transmembrane helix</keyword>
<reference evidence="2 3" key="2">
    <citation type="submission" date="2019-11" db="EMBL/GenBank/DDBJ databases">
        <authorList>
            <person name="Lu H."/>
        </authorList>
    </citation>
    <scope>NUCLEOTIDE SEQUENCE [LARGE SCALE GENOMIC DNA]</scope>
    <source>
        <strain evidence="2 3">FIM1</strain>
    </source>
</reference>
<sequence length="166" mass="17479">MLEVVGGTGFGMLQVGVKHVVLVVSGLLLLLGLGSTSVEVVMVVVGAVGLVAVVVADAVIAAVVDVVENSSSYWVHYLHEELVHGLASDLESALETALASVLASGWATGLASEQVVVGWILKTHAHACHMTILLTGSLMNHCQLQTQFQLQHHAHRVKEHCPVLLV</sequence>
<evidence type="ECO:0000313" key="3">
    <source>
        <dbReference type="Proteomes" id="UP000422736"/>
    </source>
</evidence>
<keyword evidence="1" id="KW-0472">Membrane</keyword>
<gene>
    <name evidence="2" type="ORF">FIM1_3380</name>
</gene>
<protein>
    <submittedName>
        <fullName evidence="2">Uncharacterized protein</fullName>
    </submittedName>
</protein>
<keyword evidence="3" id="KW-1185">Reference proteome</keyword>